<dbReference type="PANTHER" id="PTHR31439:SF7">
    <property type="entry name" value="EXPRESSED PROTEIN"/>
    <property type="match status" value="1"/>
</dbReference>
<dbReference type="PANTHER" id="PTHR31439">
    <property type="entry name" value="EXPRESSED PROTEIN"/>
    <property type="match status" value="1"/>
</dbReference>
<keyword evidence="2" id="KW-1185">Reference proteome</keyword>
<proteinExistence type="predicted"/>
<organism evidence="1 2">
    <name type="scientific">Kingdonia uniflora</name>
    <dbReference type="NCBI Taxonomy" id="39325"/>
    <lineage>
        <taxon>Eukaryota</taxon>
        <taxon>Viridiplantae</taxon>
        <taxon>Streptophyta</taxon>
        <taxon>Embryophyta</taxon>
        <taxon>Tracheophyta</taxon>
        <taxon>Spermatophyta</taxon>
        <taxon>Magnoliopsida</taxon>
        <taxon>Ranunculales</taxon>
        <taxon>Circaeasteraceae</taxon>
        <taxon>Kingdonia</taxon>
    </lineage>
</organism>
<gene>
    <name evidence="1" type="ORF">GIB67_023515</name>
</gene>
<comment type="caution">
    <text evidence="1">The sequence shown here is derived from an EMBL/GenBank/DDBJ whole genome shotgun (WGS) entry which is preliminary data.</text>
</comment>
<accession>A0A7J7PAQ5</accession>
<dbReference type="Proteomes" id="UP000541444">
    <property type="component" value="Unassembled WGS sequence"/>
</dbReference>
<dbReference type="AlphaFoldDB" id="A0A7J7PAQ5"/>
<dbReference type="EMBL" id="JACGCM010000119">
    <property type="protein sequence ID" value="KAF6176224.1"/>
    <property type="molecule type" value="Genomic_DNA"/>
</dbReference>
<dbReference type="OrthoDB" id="1852153at2759"/>
<protein>
    <submittedName>
        <fullName evidence="1">Uncharacterized protein</fullName>
    </submittedName>
</protein>
<reference evidence="1 2" key="1">
    <citation type="journal article" date="2020" name="IScience">
        <title>Genome Sequencing of the Endangered Kingdonia uniflora (Circaeasteraceae, Ranunculales) Reveals Potential Mechanisms of Evolutionary Specialization.</title>
        <authorList>
            <person name="Sun Y."/>
            <person name="Deng T."/>
            <person name="Zhang A."/>
            <person name="Moore M.J."/>
            <person name="Landis J.B."/>
            <person name="Lin N."/>
            <person name="Zhang H."/>
            <person name="Zhang X."/>
            <person name="Huang J."/>
            <person name="Zhang X."/>
            <person name="Sun H."/>
            <person name="Wang H."/>
        </authorList>
    </citation>
    <scope>NUCLEOTIDE SEQUENCE [LARGE SCALE GENOMIC DNA]</scope>
    <source>
        <strain evidence="1">TB1705</strain>
        <tissue evidence="1">Leaf</tissue>
    </source>
</reference>
<evidence type="ECO:0000313" key="2">
    <source>
        <dbReference type="Proteomes" id="UP000541444"/>
    </source>
</evidence>
<evidence type="ECO:0000313" key="1">
    <source>
        <dbReference type="EMBL" id="KAF6176224.1"/>
    </source>
</evidence>
<sequence>MDIWSWMCNLPNSENWPESDLPLVYELASLKDGRGNISKSIQVKAERALGSNTETQVAFSVCLNGFVDSNPSKTLWVSHSCSLSNNNQNNAFFLCPLLVQLVQEIVTRAPTAHGNTYISPYNVLKIKPEPISHLLNEMNFYSPKSFSNFFNLVFLIRLFWLCVSDAPAEVGSLYFKTLIAPNLHTLLSCKQVVQIFLVSIGADVELGFMRTLGYMLAKWLILRDVSLGLQLLITPTPSYGFSYATEAHGLWILKGYAPVLSMTRTCFNGQDERHTILEAKESVLRYALAHQQLEVVVQLAYTLGFYEGRIRVNVHVDNVRINVVKLGFNKNDIGEYVKERHFPSRIQLWVGPELGANYVTSLSLGRSTDNPQREVETHKIVKGKFGKSKVPLVKATARTSTRTKTRNWRFDQDSEGNTAIIDAILCDNTTGNEVATWKPSSNGDGGLKNALQRRYSGGGRAFNKSGSLVFAGDEFREGFGWRLSKEMEGSVLKWRLGGKIWLSYWPNDVKSPYFETRCVDWCEEVDLPLIRVN</sequence>
<name>A0A7J7PAQ5_9MAGN</name>